<gene>
    <name evidence="2" type="ORF">QQS21_005118</name>
</gene>
<comment type="caution">
    <text evidence="2">The sequence shown here is derived from an EMBL/GenBank/DDBJ whole genome shotgun (WGS) entry which is preliminary data.</text>
</comment>
<feature type="region of interest" description="Disordered" evidence="1">
    <location>
        <begin position="1"/>
        <end position="62"/>
    </location>
</feature>
<keyword evidence="3" id="KW-1185">Reference proteome</keyword>
<protein>
    <submittedName>
        <fullName evidence="2">Uncharacterized protein</fullName>
    </submittedName>
</protein>
<accession>A0AAJ0CUC1</accession>
<evidence type="ECO:0000313" key="2">
    <source>
        <dbReference type="EMBL" id="KAK2600173.1"/>
    </source>
</evidence>
<proteinExistence type="predicted"/>
<evidence type="ECO:0000313" key="3">
    <source>
        <dbReference type="Proteomes" id="UP001251528"/>
    </source>
</evidence>
<dbReference type="EMBL" id="JASWJB010000081">
    <property type="protein sequence ID" value="KAK2600173.1"/>
    <property type="molecule type" value="Genomic_DNA"/>
</dbReference>
<reference evidence="2" key="1">
    <citation type="submission" date="2023-06" db="EMBL/GenBank/DDBJ databases">
        <title>Conoideocrella luteorostrata (Hypocreales: Clavicipitaceae), a potential biocontrol fungus for elongate hemlock scale in United States Christmas tree production areas.</title>
        <authorList>
            <person name="Barrett H."/>
            <person name="Lovett B."/>
            <person name="Macias A.M."/>
            <person name="Stajich J.E."/>
            <person name="Kasson M.T."/>
        </authorList>
    </citation>
    <scope>NUCLEOTIDE SEQUENCE</scope>
    <source>
        <strain evidence="2">ARSEF 14590</strain>
    </source>
</reference>
<evidence type="ECO:0000256" key="1">
    <source>
        <dbReference type="SAM" id="MobiDB-lite"/>
    </source>
</evidence>
<feature type="compositionally biased region" description="Acidic residues" evidence="1">
    <location>
        <begin position="53"/>
        <end position="62"/>
    </location>
</feature>
<name>A0AAJ0CUC1_9HYPO</name>
<feature type="compositionally biased region" description="Basic and acidic residues" evidence="1">
    <location>
        <begin position="32"/>
        <end position="43"/>
    </location>
</feature>
<feature type="region of interest" description="Disordered" evidence="1">
    <location>
        <begin position="125"/>
        <end position="154"/>
    </location>
</feature>
<dbReference type="Proteomes" id="UP001251528">
    <property type="component" value="Unassembled WGS sequence"/>
</dbReference>
<organism evidence="2 3">
    <name type="scientific">Conoideocrella luteorostrata</name>
    <dbReference type="NCBI Taxonomy" id="1105319"/>
    <lineage>
        <taxon>Eukaryota</taxon>
        <taxon>Fungi</taxon>
        <taxon>Dikarya</taxon>
        <taxon>Ascomycota</taxon>
        <taxon>Pezizomycotina</taxon>
        <taxon>Sordariomycetes</taxon>
        <taxon>Hypocreomycetidae</taxon>
        <taxon>Hypocreales</taxon>
        <taxon>Clavicipitaceae</taxon>
        <taxon>Conoideocrella</taxon>
    </lineage>
</organism>
<sequence length="154" mass="17118">MSNPPPPRPKTFLTFSGPKSRPGPLTFGKSSEAVKARMRDRQARGKNPYGADSESEYDEDGYEADEEALKLVSDSCLRRETFEERERRGYAISVLDSPEQLMMHAQSTGDSIPGQRHRFAAMLCGFEDPRGTPPTEDTKTARAGTKRKSTETST</sequence>
<dbReference type="AlphaFoldDB" id="A0AAJ0CUC1"/>